<comment type="subcellular location">
    <subcellularLocation>
        <location evidence="1">Mitochondrion inner membrane</location>
        <topology evidence="1">Single-pass membrane protein</topology>
    </subcellularLocation>
</comment>
<dbReference type="PANTHER" id="PTHR17130">
    <property type="entry name" value="MITOCHONDRIAL OUTER MEMBRANE PROTEIN 25"/>
    <property type="match status" value="1"/>
</dbReference>
<keyword evidence="5" id="KW-0999">Mitochondrion inner membrane</keyword>
<evidence type="ECO:0000256" key="5">
    <source>
        <dbReference type="ARBA" id="ARBA00022792"/>
    </source>
</evidence>
<evidence type="ECO:0000256" key="1">
    <source>
        <dbReference type="ARBA" id="ARBA00004434"/>
    </source>
</evidence>
<accession>A0A2G8K9H5</accession>
<name>A0A2G8K9H5_STIJA</name>
<evidence type="ECO:0000256" key="4">
    <source>
        <dbReference type="ARBA" id="ARBA00022692"/>
    </source>
</evidence>
<comment type="similarity">
    <text evidence="2">Belongs to the COX16 family.</text>
</comment>
<keyword evidence="6 10" id="KW-1133">Transmembrane helix</keyword>
<feature type="transmembrane region" description="Helical" evidence="10">
    <location>
        <begin position="20"/>
        <end position="38"/>
    </location>
</feature>
<dbReference type="GO" id="GO:0005743">
    <property type="term" value="C:mitochondrial inner membrane"/>
    <property type="evidence" value="ECO:0007669"/>
    <property type="project" value="UniProtKB-SubCell"/>
</dbReference>
<sequence length="125" mass="15024">MDPSIRKIWDSAKRSSFLKFGFPLLILIVGGSFGLKEFRTLRYEIIDKRRKVDPETEAEHNPRRKTEKVSIESEYQKLQGQNLDDWRNIRGPRPWENSKEFQEILRQHKEEDQRRAEKVWKKPAS</sequence>
<reference evidence="11 12" key="1">
    <citation type="journal article" date="2017" name="PLoS Biol.">
        <title>The sea cucumber genome provides insights into morphological evolution and visceral regeneration.</title>
        <authorList>
            <person name="Zhang X."/>
            <person name="Sun L."/>
            <person name="Yuan J."/>
            <person name="Sun Y."/>
            <person name="Gao Y."/>
            <person name="Zhang L."/>
            <person name="Li S."/>
            <person name="Dai H."/>
            <person name="Hamel J.F."/>
            <person name="Liu C."/>
            <person name="Yu Y."/>
            <person name="Liu S."/>
            <person name="Lin W."/>
            <person name="Guo K."/>
            <person name="Jin S."/>
            <person name="Xu P."/>
            <person name="Storey K.B."/>
            <person name="Huan P."/>
            <person name="Zhang T."/>
            <person name="Zhou Y."/>
            <person name="Zhang J."/>
            <person name="Lin C."/>
            <person name="Li X."/>
            <person name="Xing L."/>
            <person name="Huo D."/>
            <person name="Sun M."/>
            <person name="Wang L."/>
            <person name="Mercier A."/>
            <person name="Li F."/>
            <person name="Yang H."/>
            <person name="Xiang J."/>
        </authorList>
    </citation>
    <scope>NUCLEOTIDE SEQUENCE [LARGE SCALE GENOMIC DNA]</scope>
    <source>
        <strain evidence="11">Shaxun</strain>
        <tissue evidence="11">Muscle</tissue>
    </source>
</reference>
<keyword evidence="7" id="KW-0496">Mitochondrion</keyword>
<dbReference type="Pfam" id="PF14138">
    <property type="entry name" value="COX16"/>
    <property type="match status" value="1"/>
</dbReference>
<evidence type="ECO:0000256" key="8">
    <source>
        <dbReference type="ARBA" id="ARBA00023136"/>
    </source>
</evidence>
<proteinExistence type="inferred from homology"/>
<feature type="region of interest" description="Disordered" evidence="9">
    <location>
        <begin position="52"/>
        <end position="72"/>
    </location>
</feature>
<gene>
    <name evidence="11" type="ORF">BSL78_18462</name>
</gene>
<keyword evidence="8 10" id="KW-0472">Membrane</keyword>
<evidence type="ECO:0000256" key="9">
    <source>
        <dbReference type="SAM" id="MobiDB-lite"/>
    </source>
</evidence>
<dbReference type="EMBL" id="MRZV01000762">
    <property type="protein sequence ID" value="PIK44668.1"/>
    <property type="molecule type" value="Genomic_DNA"/>
</dbReference>
<dbReference type="InterPro" id="IPR020164">
    <property type="entry name" value="Cyt_c_Oxase_assmbl_COX16"/>
</dbReference>
<keyword evidence="4 10" id="KW-0812">Transmembrane</keyword>
<evidence type="ECO:0000313" key="11">
    <source>
        <dbReference type="EMBL" id="PIK44668.1"/>
    </source>
</evidence>
<evidence type="ECO:0000256" key="7">
    <source>
        <dbReference type="ARBA" id="ARBA00023128"/>
    </source>
</evidence>
<dbReference type="GO" id="GO:0033617">
    <property type="term" value="P:mitochondrial respiratory chain complex IV assembly"/>
    <property type="evidence" value="ECO:0007669"/>
    <property type="project" value="TreeGrafter"/>
</dbReference>
<dbReference type="STRING" id="307972.A0A2G8K9H5"/>
<feature type="region of interest" description="Disordered" evidence="9">
    <location>
        <begin position="106"/>
        <end position="125"/>
    </location>
</feature>
<dbReference type="PANTHER" id="PTHR17130:SF14">
    <property type="entry name" value="CYTOCHROME C OXIDASE ASSEMBLY PROTEIN COX16 HOMOLOG, MITOCHONDRIAL"/>
    <property type="match status" value="1"/>
</dbReference>
<evidence type="ECO:0000256" key="6">
    <source>
        <dbReference type="ARBA" id="ARBA00022989"/>
    </source>
</evidence>
<evidence type="ECO:0000256" key="10">
    <source>
        <dbReference type="SAM" id="Phobius"/>
    </source>
</evidence>
<evidence type="ECO:0000313" key="12">
    <source>
        <dbReference type="Proteomes" id="UP000230750"/>
    </source>
</evidence>
<dbReference type="Proteomes" id="UP000230750">
    <property type="component" value="Unassembled WGS sequence"/>
</dbReference>
<dbReference type="OrthoDB" id="5516033at2759"/>
<keyword evidence="12" id="KW-1185">Reference proteome</keyword>
<evidence type="ECO:0000256" key="2">
    <source>
        <dbReference type="ARBA" id="ARBA00008370"/>
    </source>
</evidence>
<evidence type="ECO:0000256" key="3">
    <source>
        <dbReference type="ARBA" id="ARBA00021814"/>
    </source>
</evidence>
<organism evidence="11 12">
    <name type="scientific">Stichopus japonicus</name>
    <name type="common">Sea cucumber</name>
    <dbReference type="NCBI Taxonomy" id="307972"/>
    <lineage>
        <taxon>Eukaryota</taxon>
        <taxon>Metazoa</taxon>
        <taxon>Echinodermata</taxon>
        <taxon>Eleutherozoa</taxon>
        <taxon>Echinozoa</taxon>
        <taxon>Holothuroidea</taxon>
        <taxon>Aspidochirotacea</taxon>
        <taxon>Aspidochirotida</taxon>
        <taxon>Stichopodidae</taxon>
        <taxon>Apostichopus</taxon>
    </lineage>
</organism>
<comment type="caution">
    <text evidence="11">The sequence shown here is derived from an EMBL/GenBank/DDBJ whole genome shotgun (WGS) entry which is preliminary data.</text>
</comment>
<feature type="compositionally biased region" description="Basic and acidic residues" evidence="9">
    <location>
        <begin position="52"/>
        <end position="61"/>
    </location>
</feature>
<protein>
    <recommendedName>
        <fullName evidence="3">Cytochrome c oxidase assembly protein COX16 homolog, mitochondrial</fullName>
    </recommendedName>
</protein>
<dbReference type="AlphaFoldDB" id="A0A2G8K9H5"/>